<feature type="transmembrane region" description="Helical" evidence="3">
    <location>
        <begin position="188"/>
        <end position="212"/>
    </location>
</feature>
<evidence type="ECO:0000313" key="6">
    <source>
        <dbReference type="EMBL" id="CAG9329265.1"/>
    </source>
</evidence>
<name>A0AAU9JSD0_9CILI</name>
<accession>A0AAU9JSD0</accession>
<comment type="caution">
    <text evidence="6">The sequence shown here is derived from an EMBL/GenBank/DDBJ whole genome shotgun (WGS) entry which is preliminary data.</text>
</comment>
<evidence type="ECO:0000256" key="2">
    <source>
        <dbReference type="ARBA" id="ARBA00023157"/>
    </source>
</evidence>
<dbReference type="InterPro" id="IPR018143">
    <property type="entry name" value="Folate_rcpt-like"/>
</dbReference>
<sequence length="231" mass="25949">MNKFYLLIIGVWSLCQNSTSFRFSPGTQVHTEKLPFCQQHSQRTCCNISHSLQIFRRISRPLMNPPLYTDYQGYSARCLTVMQDILCSECDGDVGEGHKSGICQNLCDSLYESCKDDYFEAGMTESGIEFCSGGSWICYPLTSFVDNGKDFCERLGFEVKKKNCFDGISAASVKGKAPAENQEKGDAIGTYILIAGCAIFMISFIIIAFKLGKRQKVDIRRKRLEALIKNQ</sequence>
<dbReference type="InterPro" id="IPR053305">
    <property type="entry name" value="Folate-binding_rcpt-like"/>
</dbReference>
<evidence type="ECO:0000256" key="3">
    <source>
        <dbReference type="SAM" id="Phobius"/>
    </source>
</evidence>
<feature type="signal peptide" evidence="4">
    <location>
        <begin position="1"/>
        <end position="20"/>
    </location>
</feature>
<dbReference type="Pfam" id="PF03024">
    <property type="entry name" value="Folate_rec"/>
    <property type="match status" value="1"/>
</dbReference>
<keyword evidence="3" id="KW-1133">Transmembrane helix</keyword>
<reference evidence="6" key="1">
    <citation type="submission" date="2021-09" db="EMBL/GenBank/DDBJ databases">
        <authorList>
            <consortium name="AG Swart"/>
            <person name="Singh M."/>
            <person name="Singh A."/>
            <person name="Seah K."/>
            <person name="Emmerich C."/>
        </authorList>
    </citation>
    <scope>NUCLEOTIDE SEQUENCE</scope>
    <source>
        <strain evidence="6">ATCC30299</strain>
    </source>
</reference>
<dbReference type="Proteomes" id="UP001162131">
    <property type="component" value="Unassembled WGS sequence"/>
</dbReference>
<feature type="domain" description="Folate receptor-like" evidence="5">
    <location>
        <begin position="28"/>
        <end position="155"/>
    </location>
</feature>
<dbReference type="AlphaFoldDB" id="A0AAU9JSD0"/>
<evidence type="ECO:0000256" key="1">
    <source>
        <dbReference type="ARBA" id="ARBA00022729"/>
    </source>
</evidence>
<evidence type="ECO:0000313" key="7">
    <source>
        <dbReference type="Proteomes" id="UP001162131"/>
    </source>
</evidence>
<evidence type="ECO:0000256" key="4">
    <source>
        <dbReference type="SAM" id="SignalP"/>
    </source>
</evidence>
<keyword evidence="3" id="KW-0812">Transmembrane</keyword>
<dbReference type="PANTHER" id="PTHR37390">
    <property type="entry name" value="OS02G0592500 PROTEIN"/>
    <property type="match status" value="1"/>
</dbReference>
<feature type="chain" id="PRO_5043739899" description="Folate receptor-like domain-containing protein" evidence="4">
    <location>
        <begin position="21"/>
        <end position="231"/>
    </location>
</feature>
<gene>
    <name evidence="6" type="ORF">BSTOLATCC_MIC48091</name>
</gene>
<keyword evidence="2" id="KW-1015">Disulfide bond</keyword>
<dbReference type="PANTHER" id="PTHR37390:SF1">
    <property type="entry name" value="FOLATE-BINDING PROTEIN 1"/>
    <property type="match status" value="1"/>
</dbReference>
<proteinExistence type="predicted"/>
<dbReference type="EMBL" id="CAJZBQ010000047">
    <property type="protein sequence ID" value="CAG9329265.1"/>
    <property type="molecule type" value="Genomic_DNA"/>
</dbReference>
<organism evidence="6 7">
    <name type="scientific">Blepharisma stoltei</name>
    <dbReference type="NCBI Taxonomy" id="1481888"/>
    <lineage>
        <taxon>Eukaryota</taxon>
        <taxon>Sar</taxon>
        <taxon>Alveolata</taxon>
        <taxon>Ciliophora</taxon>
        <taxon>Postciliodesmatophora</taxon>
        <taxon>Heterotrichea</taxon>
        <taxon>Heterotrichida</taxon>
        <taxon>Blepharismidae</taxon>
        <taxon>Blepharisma</taxon>
    </lineage>
</organism>
<protein>
    <recommendedName>
        <fullName evidence="5">Folate receptor-like domain-containing protein</fullName>
    </recommendedName>
</protein>
<evidence type="ECO:0000259" key="5">
    <source>
        <dbReference type="Pfam" id="PF03024"/>
    </source>
</evidence>
<keyword evidence="1 4" id="KW-0732">Signal</keyword>
<keyword evidence="7" id="KW-1185">Reference proteome</keyword>
<keyword evidence="3" id="KW-0472">Membrane</keyword>